<evidence type="ECO:0000259" key="2">
    <source>
        <dbReference type="Pfam" id="PF02720"/>
    </source>
</evidence>
<protein>
    <recommendedName>
        <fullName evidence="2">DUF222 domain-containing protein</fullName>
    </recommendedName>
</protein>
<keyword evidence="4" id="KW-1185">Reference proteome</keyword>
<feature type="domain" description="DUF222" evidence="2">
    <location>
        <begin position="35"/>
        <end position="204"/>
    </location>
</feature>
<sequence length="512" mass="55618">MCDLAACYRLDEGELIQELVERTIHLGGEGTPTVSEHLAREVAGLLGCTPQAAGSRVADAINLKYRHPRLFEAVQLFQIDASRALRAANRCHELSAIVTDQVTTRWLRRQAGLGWTAAFNLLDKLIIEADAELAAKRERKAREDRGVWLWGLFEGVLNLTGKVDVLDGRFLDARLTELAELLKGQFPGLDLQQRRAKALGLLANPALALALMEQAAQCELPIPTGPVAPGEPPGGNCGSPPPEEQSIPVGADDRAVAPGASAEARDGEAGSGTDAGSQPEDHWCWPETGWPTAPEPPDQEPPEDEPLHPPPDDEGYFPTNDYLPRWLPPACPTCRRTDQPSGAGTSVPIDKLRPTLGIAVHLHTDSLGNLTGPARIDKADHITTRLLAELIGEGHGINVKVHPVIDLPNLDPSDRYTPSPVLRRAVNLIFDAEPFPYSNRPSAGLDLDHTIAYQQGRPCQTRVGNLAPLSRGAHRAKTAGFWRLEQPEPGQLFWTSPLGYRYAVTPFGTLRL</sequence>
<gene>
    <name evidence="3" type="ORF">SAMN02745244_00867</name>
</gene>
<dbReference type="Pfam" id="PF02720">
    <property type="entry name" value="DUF222"/>
    <property type="match status" value="1"/>
</dbReference>
<feature type="region of interest" description="Disordered" evidence="1">
    <location>
        <begin position="222"/>
        <end position="317"/>
    </location>
</feature>
<proteinExistence type="predicted"/>
<dbReference type="EMBL" id="FQZG01000012">
    <property type="protein sequence ID" value="SHI70234.1"/>
    <property type="molecule type" value="Genomic_DNA"/>
</dbReference>
<dbReference type="InterPro" id="IPR003870">
    <property type="entry name" value="DUF222"/>
</dbReference>
<dbReference type="STRING" id="1123357.SAMN02745244_00867"/>
<organism evidence="3 4">
    <name type="scientific">Tessaracoccus bendigoensis DSM 12906</name>
    <dbReference type="NCBI Taxonomy" id="1123357"/>
    <lineage>
        <taxon>Bacteria</taxon>
        <taxon>Bacillati</taxon>
        <taxon>Actinomycetota</taxon>
        <taxon>Actinomycetes</taxon>
        <taxon>Propionibacteriales</taxon>
        <taxon>Propionibacteriaceae</taxon>
        <taxon>Tessaracoccus</taxon>
    </lineage>
</organism>
<name>A0A1M6DAH5_9ACTN</name>
<evidence type="ECO:0000313" key="3">
    <source>
        <dbReference type="EMBL" id="SHI70234.1"/>
    </source>
</evidence>
<reference evidence="3 4" key="1">
    <citation type="submission" date="2016-11" db="EMBL/GenBank/DDBJ databases">
        <authorList>
            <person name="Jaros S."/>
            <person name="Januszkiewicz K."/>
            <person name="Wedrychowicz H."/>
        </authorList>
    </citation>
    <scope>NUCLEOTIDE SEQUENCE [LARGE SCALE GENOMIC DNA]</scope>
    <source>
        <strain evidence="3 4">DSM 12906</strain>
    </source>
</reference>
<feature type="compositionally biased region" description="Pro residues" evidence="1">
    <location>
        <begin position="223"/>
        <end position="232"/>
    </location>
</feature>
<evidence type="ECO:0000256" key="1">
    <source>
        <dbReference type="SAM" id="MobiDB-lite"/>
    </source>
</evidence>
<accession>A0A1M6DAH5</accession>
<dbReference type="AlphaFoldDB" id="A0A1M6DAH5"/>
<evidence type="ECO:0000313" key="4">
    <source>
        <dbReference type="Proteomes" id="UP000184512"/>
    </source>
</evidence>
<dbReference type="Proteomes" id="UP000184512">
    <property type="component" value="Unassembled WGS sequence"/>
</dbReference>